<name>A0ABS2KVS6_9NOCA</name>
<dbReference type="SUPFAM" id="SSF51338">
    <property type="entry name" value="Composite domain of metallo-dependent hydrolases"/>
    <property type="match status" value="1"/>
</dbReference>
<evidence type="ECO:0000313" key="2">
    <source>
        <dbReference type="EMBL" id="MBM7416048.1"/>
    </source>
</evidence>
<dbReference type="PANTHER" id="PTHR22642:SF2">
    <property type="entry name" value="PROTEIN LONG AFTER FAR-RED 3"/>
    <property type="match status" value="1"/>
</dbReference>
<dbReference type="SUPFAM" id="SSF51556">
    <property type="entry name" value="Metallo-dependent hydrolases"/>
    <property type="match status" value="1"/>
</dbReference>
<dbReference type="Gene3D" id="3.20.20.140">
    <property type="entry name" value="Metal-dependent hydrolases"/>
    <property type="match status" value="2"/>
</dbReference>
<dbReference type="InterPro" id="IPR013108">
    <property type="entry name" value="Amidohydro_3"/>
</dbReference>
<keyword evidence="3" id="KW-1185">Reference proteome</keyword>
<comment type="caution">
    <text evidence="2">The sequence shown here is derived from an EMBL/GenBank/DDBJ whole genome shotgun (WGS) entry which is preliminary data.</text>
</comment>
<dbReference type="InterPro" id="IPR032466">
    <property type="entry name" value="Metal_Hydrolase"/>
</dbReference>
<dbReference type="PANTHER" id="PTHR22642">
    <property type="entry name" value="IMIDAZOLONEPROPIONASE"/>
    <property type="match status" value="1"/>
</dbReference>
<proteinExistence type="predicted"/>
<reference evidence="2 3" key="1">
    <citation type="submission" date="2021-01" db="EMBL/GenBank/DDBJ databases">
        <title>Genomics of switchgrass bacterial isolates.</title>
        <authorList>
            <person name="Shade A."/>
        </authorList>
    </citation>
    <scope>NUCLEOTIDE SEQUENCE [LARGE SCALE GENOMIC DNA]</scope>
    <source>
        <strain evidence="2 3">PvP111</strain>
    </source>
</reference>
<organism evidence="2 3">
    <name type="scientific">Rhodococcoides corynebacterioides</name>
    <dbReference type="NCBI Taxonomy" id="53972"/>
    <lineage>
        <taxon>Bacteria</taxon>
        <taxon>Bacillati</taxon>
        <taxon>Actinomycetota</taxon>
        <taxon>Actinomycetes</taxon>
        <taxon>Mycobacteriales</taxon>
        <taxon>Nocardiaceae</taxon>
        <taxon>Rhodococcoides</taxon>
    </lineage>
</organism>
<feature type="domain" description="Amidohydrolase 3" evidence="1">
    <location>
        <begin position="43"/>
        <end position="497"/>
    </location>
</feature>
<gene>
    <name evidence="2" type="ORF">JOE42_002781</name>
</gene>
<dbReference type="RefSeq" id="WP_204868950.1">
    <property type="nucleotide sequence ID" value="NZ_JAFBBK010000001.1"/>
</dbReference>
<dbReference type="Pfam" id="PF07969">
    <property type="entry name" value="Amidohydro_3"/>
    <property type="match status" value="1"/>
</dbReference>
<dbReference type="EMBL" id="JAFBBK010000001">
    <property type="protein sequence ID" value="MBM7416048.1"/>
    <property type="molecule type" value="Genomic_DNA"/>
</dbReference>
<sequence length="501" mass="52795">MLLQRVRVDPARDDLSDVRIVGDLVSEISAPGERLTPASAETVVDGRGGVVLPGFVDGHLHMAQWALARRRLPVDAATSARHLVDLLVASGLTGDVRAQGFRGALWPDAPHKDMLEAALPGVSVAVTSMDLHTVWLSPALLRELAIDHPTGVFRDHDAIAIASAVDARVGTGVLDEYVCEATEDLAARGVTEVLDFEFDDNLTAWTRRFASGRPAVRVSASTWPTWLEETLAAGHRTGDVAADTGGMLRMGPLKIMADGSLNTRTACCHDPYPDAGHAAPATHDAEAHGLLLVDHPELVRLISRAAGGGVAAAVHAIGDRANTVVLDAFETVRALMDSGALPVAGGRVEHAQQVRPEDLDRFAALGVVASVQPQHAVTDRDVADVLWSGRRSIAYGYHTLHRHGAMLQFGSDAPVSPPDPRSAVADAVFRTDDERPSWHPGEAVPMDVALRAASGGRVGVDVGSAADLVVLAESPYVLSNADLRSVPVIATIGAGRATHVS</sequence>
<dbReference type="InterPro" id="IPR011059">
    <property type="entry name" value="Metal-dep_hydrolase_composite"/>
</dbReference>
<evidence type="ECO:0000259" key="1">
    <source>
        <dbReference type="Pfam" id="PF07969"/>
    </source>
</evidence>
<dbReference type="Proteomes" id="UP000703038">
    <property type="component" value="Unassembled WGS sequence"/>
</dbReference>
<evidence type="ECO:0000313" key="3">
    <source>
        <dbReference type="Proteomes" id="UP000703038"/>
    </source>
</evidence>
<dbReference type="Gene3D" id="3.10.310.70">
    <property type="match status" value="1"/>
</dbReference>
<accession>A0ABS2KVS6</accession>
<protein>
    <submittedName>
        <fullName evidence="2">Amidohydrolase YtcJ</fullName>
    </submittedName>
</protein>